<dbReference type="Proteomes" id="UP000298180">
    <property type="component" value="Unassembled WGS sequence"/>
</dbReference>
<evidence type="ECO:0000313" key="3">
    <source>
        <dbReference type="EMBL" id="TFZ00776.1"/>
    </source>
</evidence>
<evidence type="ECO:0000256" key="2">
    <source>
        <dbReference type="ARBA" id="ARBA00022803"/>
    </source>
</evidence>
<protein>
    <submittedName>
        <fullName evidence="3">Tetratricopeptide repeat protein</fullName>
    </submittedName>
</protein>
<gene>
    <name evidence="3" type="ORF">EZ313_20230</name>
</gene>
<dbReference type="InterPro" id="IPR033891">
    <property type="entry name" value="TTC38"/>
</dbReference>
<comment type="caution">
    <text evidence="3">The sequence shown here is derived from an EMBL/GenBank/DDBJ whole genome shotgun (WGS) entry which is preliminary data.</text>
</comment>
<evidence type="ECO:0000313" key="4">
    <source>
        <dbReference type="Proteomes" id="UP000298180"/>
    </source>
</evidence>
<dbReference type="PANTHER" id="PTHR16263:SF4">
    <property type="entry name" value="TETRATRICOPEPTIDE REPEAT PROTEIN 38"/>
    <property type="match status" value="1"/>
</dbReference>
<evidence type="ECO:0000256" key="1">
    <source>
        <dbReference type="ARBA" id="ARBA00022737"/>
    </source>
</evidence>
<organism evidence="3 4">
    <name type="scientific">Ramlibacter henchirensis</name>
    <dbReference type="NCBI Taxonomy" id="204072"/>
    <lineage>
        <taxon>Bacteria</taxon>
        <taxon>Pseudomonadati</taxon>
        <taxon>Pseudomonadota</taxon>
        <taxon>Betaproteobacteria</taxon>
        <taxon>Burkholderiales</taxon>
        <taxon>Comamonadaceae</taxon>
        <taxon>Ramlibacter</taxon>
    </lineage>
</organism>
<dbReference type="OrthoDB" id="9815900at2"/>
<dbReference type="AlphaFoldDB" id="A0A4Z0BN92"/>
<dbReference type="RefSeq" id="WP_135265114.1">
    <property type="nucleotide sequence ID" value="NZ_SMLM01000003.1"/>
</dbReference>
<dbReference type="CDD" id="cd05804">
    <property type="entry name" value="StaR_like"/>
    <property type="match status" value="1"/>
</dbReference>
<keyword evidence="2" id="KW-0802">TPR repeat</keyword>
<keyword evidence="1" id="KW-0677">Repeat</keyword>
<dbReference type="EMBL" id="SMLM01000003">
    <property type="protein sequence ID" value="TFZ00776.1"/>
    <property type="molecule type" value="Genomic_DNA"/>
</dbReference>
<name>A0A4Z0BN92_9BURK</name>
<accession>A0A4Z0BN92</accession>
<dbReference type="PANTHER" id="PTHR16263">
    <property type="entry name" value="TETRATRICOPEPTIDE REPEAT PROTEIN 38"/>
    <property type="match status" value="1"/>
</dbReference>
<reference evidence="3 4" key="1">
    <citation type="submission" date="2019-03" db="EMBL/GenBank/DDBJ databases">
        <title>Ramlibacter henchirensis DSM 14656, whole genome shotgun sequence.</title>
        <authorList>
            <person name="Zhang X."/>
            <person name="Feng G."/>
            <person name="Zhu H."/>
        </authorList>
    </citation>
    <scope>NUCLEOTIDE SEQUENCE [LARGE SCALE GENOMIC DNA]</scope>
    <source>
        <strain evidence="3 4">DSM 14656</strain>
    </source>
</reference>
<proteinExistence type="predicted"/>
<sequence length="337" mass="37604">MACETWERIVVDHPRDVAALLFAHLFDFYRGDALNLRRRPERVLPHWSPDLPLYGYVLGMHAFGLEESGHYGQAEDTGRAALEVNRRDPWAIHAVTHVFEMLGRHEDGTRWLSGRAGDWAADNGFAFHNWFHAALFHLERMDTAAALSVYDQHLAPATDMALQRVDGTAILWRLKLLGMDVTERFERLRSFWHDRGPAAGFYAFNDVHSLLAHIGAGDGEQFANSRDSLLACMAMPESCGSSNRRMASEIGLPLARALTAYAREDFASAAEGLLHVRDRAHGFGGSHAQRDVLTLTLLDSAVRSGQAALARHLLNERHMTKAATALTAYWQQRIAAA</sequence>
<keyword evidence="4" id="KW-1185">Reference proteome</keyword>